<organism evidence="1 2">
    <name type="scientific">Morus notabilis</name>
    <dbReference type="NCBI Taxonomy" id="981085"/>
    <lineage>
        <taxon>Eukaryota</taxon>
        <taxon>Viridiplantae</taxon>
        <taxon>Streptophyta</taxon>
        <taxon>Embryophyta</taxon>
        <taxon>Tracheophyta</taxon>
        <taxon>Spermatophyta</taxon>
        <taxon>Magnoliopsida</taxon>
        <taxon>eudicotyledons</taxon>
        <taxon>Gunneridae</taxon>
        <taxon>Pentapetalae</taxon>
        <taxon>rosids</taxon>
        <taxon>fabids</taxon>
        <taxon>Rosales</taxon>
        <taxon>Moraceae</taxon>
        <taxon>Moreae</taxon>
        <taxon>Morus</taxon>
    </lineage>
</organism>
<gene>
    <name evidence="1" type="ORF">L484_014273</name>
</gene>
<dbReference type="Proteomes" id="UP000030645">
    <property type="component" value="Unassembled WGS sequence"/>
</dbReference>
<keyword evidence="2" id="KW-1185">Reference proteome</keyword>
<name>W9RMM0_9ROSA</name>
<evidence type="ECO:0000313" key="2">
    <source>
        <dbReference type="Proteomes" id="UP000030645"/>
    </source>
</evidence>
<dbReference type="AlphaFoldDB" id="W9RMM0"/>
<proteinExistence type="predicted"/>
<evidence type="ECO:0000313" key="1">
    <source>
        <dbReference type="EMBL" id="EXB98287.1"/>
    </source>
</evidence>
<accession>W9RMM0</accession>
<protein>
    <submittedName>
        <fullName evidence="1">Uncharacterized protein</fullName>
    </submittedName>
</protein>
<reference evidence="2" key="1">
    <citation type="submission" date="2013-01" db="EMBL/GenBank/DDBJ databases">
        <title>Draft Genome Sequence of a Mulberry Tree, Morus notabilis C.K. Schneid.</title>
        <authorList>
            <person name="He N."/>
            <person name="Zhao S."/>
        </authorList>
    </citation>
    <scope>NUCLEOTIDE SEQUENCE</scope>
</reference>
<sequence length="321" mass="34686">MGRNDFRSSCFWRWADATSSGIAGGRQRFDHFSRSGAKSFRFETIGGALVVKIENADTIVVGGRQAGKTRQDRGMFARNPARLRLDSEIPVGLGLIRAIATRDCNTEGSDSGRIWTGSGDSSEIKWDPNRIWTGLCDFRARDEGRRAGLGKIAPDLEDPRRKGGLWSKVERRSHAATFGAGLTISGAAKAGLGDLAAVWIGTHDSGDVEAVSGRYSSDPLNSGDIMVRKWMFGSKPRVGGAEFRNSSQMRAESRVFGVGMSNSYVIGYGLRNSNIIGPTSGSIGVGPKNFSESGTNSARYIMVVSRSDQTDLIGFCWIKSI</sequence>
<dbReference type="EMBL" id="KE345285">
    <property type="protein sequence ID" value="EXB98287.1"/>
    <property type="molecule type" value="Genomic_DNA"/>
</dbReference>